<feature type="region of interest" description="Disordered" evidence="1">
    <location>
        <begin position="85"/>
        <end position="112"/>
    </location>
</feature>
<gene>
    <name evidence="2" type="ORF">MELLADRAFT_91663</name>
</gene>
<dbReference type="RefSeq" id="XP_007414602.1">
    <property type="nucleotide sequence ID" value="XM_007414540.1"/>
</dbReference>
<dbReference type="HOGENOM" id="CLU_1277872_0_0_1"/>
<dbReference type="GeneID" id="18935985"/>
<dbReference type="OrthoDB" id="2504513at2759"/>
<dbReference type="Pfam" id="PF12824">
    <property type="entry name" value="MRP-L20"/>
    <property type="match status" value="1"/>
</dbReference>
<evidence type="ECO:0000313" key="3">
    <source>
        <dbReference type="Proteomes" id="UP000001072"/>
    </source>
</evidence>
<dbReference type="AlphaFoldDB" id="F4RZV1"/>
<name>F4RZV1_MELLP</name>
<keyword evidence="3" id="KW-1185">Reference proteome</keyword>
<dbReference type="InParanoid" id="F4RZV1"/>
<dbReference type="VEuPathDB" id="FungiDB:MELLADRAFT_91663"/>
<organism evidence="3">
    <name type="scientific">Melampsora larici-populina (strain 98AG31 / pathotype 3-4-7)</name>
    <name type="common">Poplar leaf rust fungus</name>
    <dbReference type="NCBI Taxonomy" id="747676"/>
    <lineage>
        <taxon>Eukaryota</taxon>
        <taxon>Fungi</taxon>
        <taxon>Dikarya</taxon>
        <taxon>Basidiomycota</taxon>
        <taxon>Pucciniomycotina</taxon>
        <taxon>Pucciniomycetes</taxon>
        <taxon>Pucciniales</taxon>
        <taxon>Melampsoraceae</taxon>
        <taxon>Melampsora</taxon>
    </lineage>
</organism>
<evidence type="ECO:0000256" key="1">
    <source>
        <dbReference type="SAM" id="MobiDB-lite"/>
    </source>
</evidence>
<dbReference type="eggNOG" id="ENOG502RDKN">
    <property type="taxonomic scope" value="Eukaryota"/>
</dbReference>
<evidence type="ECO:0000313" key="2">
    <source>
        <dbReference type="EMBL" id="EGG02065.1"/>
    </source>
</evidence>
<sequence>MPIFTNLRPFVRLFSTQPVHHFPLQPAKQRKTTPFRHPKRPHIIDPINIDPTARVFSLTEDPDILFVVREPKSLKTLDYGSLSRDPFESLEGEPNPSDSTPSSHLPGLSHPILSAASPTVSTYLPPPLRSPPQHPESLTPEILQEIRLLRPTHSLTQLSKKFGVSRISIQMLGFGDEESRTQIALRNELRNQRREKRWSVSKLARREEKRARRSLW</sequence>
<protein>
    <submittedName>
        <fullName evidence="2">Uncharacterized protein</fullName>
    </submittedName>
</protein>
<dbReference type="EMBL" id="GL883133">
    <property type="protein sequence ID" value="EGG02065.1"/>
    <property type="molecule type" value="Genomic_DNA"/>
</dbReference>
<proteinExistence type="predicted"/>
<accession>F4RZV1</accession>
<dbReference type="STRING" id="747676.F4RZV1"/>
<dbReference type="Proteomes" id="UP000001072">
    <property type="component" value="Unassembled WGS sequence"/>
</dbReference>
<reference evidence="3" key="1">
    <citation type="journal article" date="2011" name="Proc. Natl. Acad. Sci. U.S.A.">
        <title>Obligate biotrophy features unraveled by the genomic analysis of rust fungi.</title>
        <authorList>
            <person name="Duplessis S."/>
            <person name="Cuomo C.A."/>
            <person name="Lin Y.-C."/>
            <person name="Aerts A."/>
            <person name="Tisserant E."/>
            <person name="Veneault-Fourrey C."/>
            <person name="Joly D.L."/>
            <person name="Hacquard S."/>
            <person name="Amselem J."/>
            <person name="Cantarel B.L."/>
            <person name="Chiu R."/>
            <person name="Coutinho P.M."/>
            <person name="Feau N."/>
            <person name="Field M."/>
            <person name="Frey P."/>
            <person name="Gelhaye E."/>
            <person name="Goldberg J."/>
            <person name="Grabherr M.G."/>
            <person name="Kodira C.D."/>
            <person name="Kohler A."/>
            <person name="Kuees U."/>
            <person name="Lindquist E.A."/>
            <person name="Lucas S.M."/>
            <person name="Mago R."/>
            <person name="Mauceli E."/>
            <person name="Morin E."/>
            <person name="Murat C."/>
            <person name="Pangilinan J.L."/>
            <person name="Park R."/>
            <person name="Pearson M."/>
            <person name="Quesneville H."/>
            <person name="Rouhier N."/>
            <person name="Sakthikumar S."/>
            <person name="Salamov A.A."/>
            <person name="Schmutz J."/>
            <person name="Selles B."/>
            <person name="Shapiro H."/>
            <person name="Tanguay P."/>
            <person name="Tuskan G.A."/>
            <person name="Henrissat B."/>
            <person name="Van de Peer Y."/>
            <person name="Rouze P."/>
            <person name="Ellis J.G."/>
            <person name="Dodds P.N."/>
            <person name="Schein J.E."/>
            <person name="Zhong S."/>
            <person name="Hamelin R.C."/>
            <person name="Grigoriev I.V."/>
            <person name="Szabo L.J."/>
            <person name="Martin F."/>
        </authorList>
    </citation>
    <scope>NUCLEOTIDE SEQUENCE [LARGE SCALE GENOMIC DNA]</scope>
    <source>
        <strain evidence="3">98AG31 / pathotype 3-4-7</strain>
    </source>
</reference>
<dbReference type="KEGG" id="mlr:MELLADRAFT_91663"/>